<proteinExistence type="predicted"/>
<dbReference type="SUPFAM" id="SSF56112">
    <property type="entry name" value="Protein kinase-like (PK-like)"/>
    <property type="match status" value="1"/>
</dbReference>
<dbReference type="Pfam" id="PF00069">
    <property type="entry name" value="Pkinase"/>
    <property type="match status" value="1"/>
</dbReference>
<dbReference type="GO" id="GO:0006629">
    <property type="term" value="P:lipid metabolic process"/>
    <property type="evidence" value="ECO:0007669"/>
    <property type="project" value="InterPro"/>
</dbReference>
<reference evidence="4 5" key="1">
    <citation type="journal article" date="2020" name="ISME J.">
        <title>Uncovering the hidden diversity of litter-decomposition mechanisms in mushroom-forming fungi.</title>
        <authorList>
            <person name="Floudas D."/>
            <person name="Bentzer J."/>
            <person name="Ahren D."/>
            <person name="Johansson T."/>
            <person name="Persson P."/>
            <person name="Tunlid A."/>
        </authorList>
    </citation>
    <scope>NUCLEOTIDE SEQUENCE [LARGE SCALE GENOMIC DNA]</scope>
    <source>
        <strain evidence="4 5">CBS 406.79</strain>
    </source>
</reference>
<gene>
    <name evidence="4" type="ORF">D9757_003495</name>
</gene>
<dbReference type="EMBL" id="JAACJN010000023">
    <property type="protein sequence ID" value="KAF5389311.1"/>
    <property type="molecule type" value="Genomic_DNA"/>
</dbReference>
<evidence type="ECO:0000256" key="1">
    <source>
        <dbReference type="SAM" id="MobiDB-lite"/>
    </source>
</evidence>
<evidence type="ECO:0000313" key="4">
    <source>
        <dbReference type="EMBL" id="KAF5389311.1"/>
    </source>
</evidence>
<dbReference type="InterPro" id="IPR005804">
    <property type="entry name" value="FA_desaturase_dom"/>
</dbReference>
<dbReference type="Proteomes" id="UP000518752">
    <property type="component" value="Unassembled WGS sequence"/>
</dbReference>
<dbReference type="PANTHER" id="PTHR32100">
    <property type="entry name" value="OMEGA-6 FATTY ACID DESATURASE, CHLOROPLASTIC"/>
    <property type="match status" value="1"/>
</dbReference>
<feature type="region of interest" description="Disordered" evidence="1">
    <location>
        <begin position="399"/>
        <end position="420"/>
    </location>
</feature>
<dbReference type="PROSITE" id="PS50011">
    <property type="entry name" value="PROTEIN_KINASE_DOM"/>
    <property type="match status" value="1"/>
</dbReference>
<name>A0A8H5HTH9_9AGAR</name>
<evidence type="ECO:0000256" key="2">
    <source>
        <dbReference type="SAM" id="Phobius"/>
    </source>
</evidence>
<dbReference type="GO" id="GO:0005524">
    <property type="term" value="F:ATP binding"/>
    <property type="evidence" value="ECO:0007669"/>
    <property type="project" value="InterPro"/>
</dbReference>
<dbReference type="InterPro" id="IPR000719">
    <property type="entry name" value="Prot_kinase_dom"/>
</dbReference>
<accession>A0A8H5HTH9</accession>
<feature type="transmembrane region" description="Helical" evidence="2">
    <location>
        <begin position="663"/>
        <end position="684"/>
    </location>
</feature>
<dbReference type="GO" id="GO:0016491">
    <property type="term" value="F:oxidoreductase activity"/>
    <property type="evidence" value="ECO:0007669"/>
    <property type="project" value="InterPro"/>
</dbReference>
<keyword evidence="5" id="KW-1185">Reference proteome</keyword>
<organism evidence="4 5">
    <name type="scientific">Collybiopsis confluens</name>
    <dbReference type="NCBI Taxonomy" id="2823264"/>
    <lineage>
        <taxon>Eukaryota</taxon>
        <taxon>Fungi</taxon>
        <taxon>Dikarya</taxon>
        <taxon>Basidiomycota</taxon>
        <taxon>Agaricomycotina</taxon>
        <taxon>Agaricomycetes</taxon>
        <taxon>Agaricomycetidae</taxon>
        <taxon>Agaricales</taxon>
        <taxon>Marasmiineae</taxon>
        <taxon>Omphalotaceae</taxon>
        <taxon>Collybiopsis</taxon>
    </lineage>
</organism>
<feature type="domain" description="Protein kinase" evidence="3">
    <location>
        <begin position="63"/>
        <end position="339"/>
    </location>
</feature>
<dbReference type="GO" id="GO:0004672">
    <property type="term" value="F:protein kinase activity"/>
    <property type="evidence" value="ECO:0007669"/>
    <property type="project" value="InterPro"/>
</dbReference>
<keyword evidence="2" id="KW-1133">Transmembrane helix</keyword>
<feature type="transmembrane region" description="Helical" evidence="2">
    <location>
        <begin position="853"/>
        <end position="875"/>
    </location>
</feature>
<dbReference type="Gene3D" id="1.10.510.10">
    <property type="entry name" value="Transferase(Phosphotransferase) domain 1"/>
    <property type="match status" value="1"/>
</dbReference>
<dbReference type="Pfam" id="PF00487">
    <property type="entry name" value="FA_desaturase"/>
    <property type="match status" value="1"/>
</dbReference>
<keyword evidence="2" id="KW-0812">Transmembrane</keyword>
<dbReference type="InterPro" id="IPR011009">
    <property type="entry name" value="Kinase-like_dom_sf"/>
</dbReference>
<feature type="transmembrane region" description="Helical" evidence="2">
    <location>
        <begin position="828"/>
        <end position="847"/>
    </location>
</feature>
<comment type="caution">
    <text evidence="4">The sequence shown here is derived from an EMBL/GenBank/DDBJ whole genome shotgun (WGS) entry which is preliminary data.</text>
</comment>
<protein>
    <recommendedName>
        <fullName evidence="3">Protein kinase domain-containing protein</fullName>
    </recommendedName>
</protein>
<dbReference type="AlphaFoldDB" id="A0A8H5HTH9"/>
<dbReference type="CDD" id="cd03507">
    <property type="entry name" value="Delta12-FADS-like"/>
    <property type="match status" value="1"/>
</dbReference>
<dbReference type="OrthoDB" id="1461976at2759"/>
<keyword evidence="2" id="KW-0472">Membrane</keyword>
<evidence type="ECO:0000313" key="5">
    <source>
        <dbReference type="Proteomes" id="UP000518752"/>
    </source>
</evidence>
<evidence type="ECO:0000259" key="3">
    <source>
        <dbReference type="PROSITE" id="PS50011"/>
    </source>
</evidence>
<dbReference type="SMART" id="SM00220">
    <property type="entry name" value="S_TKc"/>
    <property type="match status" value="1"/>
</dbReference>
<sequence length="1015" mass="114598">MGHPRRLLDISYIYCTGTNYFTTRQSPSKIHQSTQDMAQQQDPIPKVIANYWLTERLGSGIRVPDVQPFPHPHLGSIFKATHVHTHEIVALKVQHVDHECPTNKYERGFYPTLQGGVGMPTLYAAGVEGVWDYLAIDLLGLSLDSLYRKSGKETMDMRSVCCIAMQMIARLEFMHSRGILHRDIQLGNATIGLSPHSGTIYMIDFGFSKRYIDPHTHRHILDSKAKRDFIGNYWFRLVPSRRDDLEALALMLIHLLTPRGLPWTRNGVPKTDAAHELLKRDKRLARPEELCRGLPDEFEELLRYCRKLKFQECPDYQHWIEEFRELAVSFNYPPEDHFLWPPPEPVATKPKSTVSGADDLARVLNDLGRLNLNDTQTLADRTNVAQAVRRAQKDVYRESDSDTVTITRSTDNEEEDTAPPVHLTPKAHRLSKLAAQASSATDNMALCELVLEFIKVMKSNTSRTLTKDGFAFIDALYKQLEDPSVFIVPMRQVYNLHSNLTYRIDPFVYSTSRSKDNSEKKVPQASNMKLDAVARLRRDVGDAKSNRQLATMVQDFGKVTNRSNGRNITKRHLVLFVSTIMGAQRELVVEQEPVVIPDFSVKDLLSVIPRPAHTTRSMLTPAVSVSDVVIIAAIYNVATWADSLVKSEAISLPHPLLYPLARFAIWALYGFWTGLFATGLWVVAHECGHQAFSESKFINNSVGWVLHSALGVPYHSWRITHGQHHAATGHMTKDQVFVPPTRSQWKLKPFNPEQGDLGGSRVSEEVSKELWEALGDSPIGAILGSATYLLGGWPAYLMLNASGQKYPTGSNHFNPSAIMFKEREWGQIIMSDLGIILWIAGVVRSIYEYGFTNVFVLYLVPYLWVNHWLVLITFLQHTDPLLPHYRTSEHTFPRGALATLDRNLLGDLGSFMGWIGAFATHGISETHICHHVASKIPHYHAWEAGEHLKRKLQAVGMRTDGAPGGWAEVYRVFKECKFVEDEGDVVFFKDARGLAKARPVYTTDSPNDSGVELDK</sequence>
<dbReference type="InterPro" id="IPR012171">
    <property type="entry name" value="Fatty_acid_desaturase"/>
</dbReference>